<sequence>MAAITCARTLVQAGHRVTVFEKSSGLGGRMATRTSPFGTFDHGAQYFTVRDARFALALKTTPTLCKPWSANTVRVLDAHGRVAAAGLPAREQHLVPSPGMNALVRRWGQPLVDAGVVELNTKVTHIEADALNKAQWQLRTTGTDDGSHVYSGFDAVVLAVPGPQAQALLATAPKASALLKQTAKSSVAPCWTLMLAFPQAVQPGLTTLGPQWNAARSTHHRIAWLTRESSKPGRGQVERWTVQASAAWSQEHLNDDPARVQAKLIKAFSEVTGIRAEPAHVEVHRWSYAQTQQPLGQSHLWDAKLGLGVCGDWCLGHRVENAFVSGLELALAIV</sequence>
<dbReference type="InterPro" id="IPR036188">
    <property type="entry name" value="FAD/NAD-bd_sf"/>
</dbReference>
<protein>
    <submittedName>
        <fullName evidence="2">Amine oxidase</fullName>
    </submittedName>
</protein>
<name>A0A1P8KG20_9BURK</name>
<dbReference type="Pfam" id="PF01593">
    <property type="entry name" value="Amino_oxidase"/>
    <property type="match status" value="1"/>
</dbReference>
<keyword evidence="3" id="KW-1185">Reference proteome</keyword>
<accession>A0A1P8KG20</accession>
<evidence type="ECO:0000259" key="1">
    <source>
        <dbReference type="Pfam" id="PF01593"/>
    </source>
</evidence>
<dbReference type="SUPFAM" id="SSF51905">
    <property type="entry name" value="FAD/NAD(P)-binding domain"/>
    <property type="match status" value="1"/>
</dbReference>
<dbReference type="KEGG" id="rsb:RS694_12450"/>
<reference evidence="2 3" key="1">
    <citation type="submission" date="2017-01" db="EMBL/GenBank/DDBJ databases">
        <authorList>
            <person name="Mah S.A."/>
            <person name="Swanson W.J."/>
            <person name="Moy G.W."/>
            <person name="Vacquier V.D."/>
        </authorList>
    </citation>
    <scope>NUCLEOTIDE SEQUENCE [LARGE SCALE GENOMIC DNA]</scope>
    <source>
        <strain evidence="2 3">DSM 22694</strain>
    </source>
</reference>
<dbReference type="PANTHER" id="PTHR16128">
    <property type="entry name" value="FAD/NAD(P)-BINDING OXIDOREDUCTASE FAMILY PROTEIN"/>
    <property type="match status" value="1"/>
</dbReference>
<evidence type="ECO:0000313" key="2">
    <source>
        <dbReference type="EMBL" id="APW44852.1"/>
    </source>
</evidence>
<dbReference type="EMBL" id="CP019239">
    <property type="protein sequence ID" value="APW44852.1"/>
    <property type="molecule type" value="Genomic_DNA"/>
</dbReference>
<dbReference type="AlphaFoldDB" id="A0A1P8KG20"/>
<dbReference type="eggNOG" id="COG3380">
    <property type="taxonomic scope" value="Bacteria"/>
</dbReference>
<dbReference type="Pfam" id="PF13450">
    <property type="entry name" value="NAD_binding_8"/>
    <property type="match status" value="1"/>
</dbReference>
<dbReference type="STRING" id="1484693.RS694_12450"/>
<dbReference type="Gene3D" id="3.50.50.60">
    <property type="entry name" value="FAD/NAD(P)-binding domain"/>
    <property type="match status" value="1"/>
</dbReference>
<gene>
    <name evidence="2" type="ORF">RS694_12450</name>
</gene>
<dbReference type="Proteomes" id="UP000186110">
    <property type="component" value="Chromosome"/>
</dbReference>
<dbReference type="Gene3D" id="3.90.660.10">
    <property type="match status" value="1"/>
</dbReference>
<dbReference type="PANTHER" id="PTHR16128:SF5">
    <property type="entry name" value="FAD_NAD(P)-BINDING OXIDOREDUCTASE FAMILY PROTEIN"/>
    <property type="match status" value="1"/>
</dbReference>
<evidence type="ECO:0000313" key="3">
    <source>
        <dbReference type="Proteomes" id="UP000186110"/>
    </source>
</evidence>
<dbReference type="GO" id="GO:0016491">
    <property type="term" value="F:oxidoreductase activity"/>
    <property type="evidence" value="ECO:0007669"/>
    <property type="project" value="InterPro"/>
</dbReference>
<feature type="domain" description="Amine oxidase" evidence="1">
    <location>
        <begin position="90"/>
        <end position="331"/>
    </location>
</feature>
<dbReference type="InterPro" id="IPR002937">
    <property type="entry name" value="Amino_oxidase"/>
</dbReference>
<proteinExistence type="predicted"/>
<organism evidence="2 3">
    <name type="scientific">Rhodoferax saidenbachensis</name>
    <dbReference type="NCBI Taxonomy" id="1484693"/>
    <lineage>
        <taxon>Bacteria</taxon>
        <taxon>Pseudomonadati</taxon>
        <taxon>Pseudomonadota</taxon>
        <taxon>Betaproteobacteria</taxon>
        <taxon>Burkholderiales</taxon>
        <taxon>Comamonadaceae</taxon>
        <taxon>Rhodoferax</taxon>
    </lineage>
</organism>